<evidence type="ECO:0000313" key="5">
    <source>
        <dbReference type="EMBL" id="MBY6275527.1"/>
    </source>
</evidence>
<dbReference type="CDD" id="cd01716">
    <property type="entry name" value="Hfq"/>
    <property type="match status" value="1"/>
</dbReference>
<evidence type="ECO:0000256" key="3">
    <source>
        <dbReference type="HAMAP-Rule" id="MF_00436"/>
    </source>
</evidence>
<keyword evidence="1 3" id="KW-0694">RNA-binding</keyword>
<dbReference type="EMBL" id="PIUK01000028">
    <property type="protein sequence ID" value="MBY6275527.1"/>
    <property type="molecule type" value="Genomic_DNA"/>
</dbReference>
<dbReference type="Proteomes" id="UP000194267">
    <property type="component" value="Unassembled WGS sequence"/>
</dbReference>
<organism evidence="6 7">
    <name type="scientific">Symbiobacterium thermophilum</name>
    <dbReference type="NCBI Taxonomy" id="2734"/>
    <lineage>
        <taxon>Bacteria</taxon>
        <taxon>Bacillati</taxon>
        <taxon>Bacillota</taxon>
        <taxon>Clostridia</taxon>
        <taxon>Eubacteriales</taxon>
        <taxon>Symbiobacteriaceae</taxon>
        <taxon>Symbiobacterium</taxon>
    </lineage>
</organism>
<comment type="subunit">
    <text evidence="3">Homohexamer.</text>
</comment>
<dbReference type="GO" id="GO:0003723">
    <property type="term" value="F:RNA binding"/>
    <property type="evidence" value="ECO:0007669"/>
    <property type="project" value="UniProtKB-UniRule"/>
</dbReference>
<comment type="caution">
    <text evidence="6">The sequence shown here is derived from an EMBL/GenBank/DDBJ whole genome shotgun (WGS) entry which is preliminary data.</text>
</comment>
<evidence type="ECO:0000313" key="7">
    <source>
        <dbReference type="Proteomes" id="UP000194267"/>
    </source>
</evidence>
<dbReference type="InterPro" id="IPR010920">
    <property type="entry name" value="LSM_dom_sf"/>
</dbReference>
<gene>
    <name evidence="3" type="primary">hfq</name>
    <name evidence="6" type="ORF">A6D92_10915</name>
    <name evidence="5" type="ORF">CWE10_04785</name>
</gene>
<dbReference type="RefSeq" id="WP_273378425.1">
    <property type="nucleotide sequence ID" value="NZ_JACSIR010000206.1"/>
</dbReference>
<reference evidence="7" key="2">
    <citation type="submission" date="2016-04" db="EMBL/GenBank/DDBJ databases">
        <authorList>
            <person name="Antunes L.P."/>
            <person name="Martins L.F."/>
            <person name="Pereira R.V."/>
            <person name="Thomas A.M."/>
            <person name="Barbosa D."/>
            <person name="Nascimento L."/>
            <person name="Silva G.M."/>
            <person name="Condomitti G.W."/>
            <person name="Digiampietri L.A."/>
            <person name="Lombardi K.C."/>
            <person name="Ramos P.L."/>
            <person name="Quaggio R.B."/>
            <person name="Oliveira J.C."/>
            <person name="Pascon R.C."/>
            <person name="Cruz J.B."/>
            <person name="Silva A.M."/>
            <person name="Setubal J.C."/>
        </authorList>
    </citation>
    <scope>NUCLEOTIDE SEQUENCE [LARGE SCALE GENOMIC DNA]</scope>
</reference>
<dbReference type="Proteomes" id="UP000732377">
    <property type="component" value="Unassembled WGS sequence"/>
</dbReference>
<dbReference type="NCBIfam" id="TIGR02383">
    <property type="entry name" value="Hfq"/>
    <property type="match status" value="1"/>
</dbReference>
<dbReference type="PANTHER" id="PTHR34772">
    <property type="entry name" value="RNA-BINDING PROTEIN HFQ"/>
    <property type="match status" value="1"/>
</dbReference>
<dbReference type="GO" id="GO:0006355">
    <property type="term" value="P:regulation of DNA-templated transcription"/>
    <property type="evidence" value="ECO:0007669"/>
    <property type="project" value="InterPro"/>
</dbReference>
<comment type="similarity">
    <text evidence="3">Belongs to the Hfq family.</text>
</comment>
<proteinExistence type="inferred from homology"/>
<dbReference type="GO" id="GO:0005829">
    <property type="term" value="C:cytosol"/>
    <property type="evidence" value="ECO:0007669"/>
    <property type="project" value="TreeGrafter"/>
</dbReference>
<dbReference type="PANTHER" id="PTHR34772:SF1">
    <property type="entry name" value="RNA-BINDING PROTEIN HFQ"/>
    <property type="match status" value="1"/>
</dbReference>
<dbReference type="PROSITE" id="PS52002">
    <property type="entry name" value="SM"/>
    <property type="match status" value="1"/>
</dbReference>
<protein>
    <recommendedName>
        <fullName evidence="3">RNA-binding protein Hfq</fullName>
    </recommendedName>
</protein>
<dbReference type="Pfam" id="PF17209">
    <property type="entry name" value="Hfq"/>
    <property type="match status" value="1"/>
</dbReference>
<reference evidence="5" key="3">
    <citation type="submission" date="2017-11" db="EMBL/GenBank/DDBJ databases">
        <title>Three new genomes from thermophilic consortium.</title>
        <authorList>
            <person name="Quaggio R."/>
            <person name="Amgarten D."/>
            <person name="Setubal J.C."/>
        </authorList>
    </citation>
    <scope>NUCLEOTIDE SEQUENCE</scope>
    <source>
        <strain evidence="5">ZCTH01-B2</strain>
    </source>
</reference>
<keyword evidence="2 3" id="KW-0346">Stress response</keyword>
<dbReference type="Gene3D" id="2.30.30.100">
    <property type="match status" value="1"/>
</dbReference>
<dbReference type="InterPro" id="IPR005001">
    <property type="entry name" value="Hfq"/>
</dbReference>
<dbReference type="HAMAP" id="MF_00436">
    <property type="entry name" value="Hfq"/>
    <property type="match status" value="1"/>
</dbReference>
<comment type="function">
    <text evidence="3">RNA chaperone that binds small regulatory RNA (sRNAs) and mRNAs to facilitate mRNA translational regulation in response to envelope stress, environmental stress and changes in metabolite concentrations. Also binds with high specificity to tRNAs.</text>
</comment>
<evidence type="ECO:0000259" key="4">
    <source>
        <dbReference type="PROSITE" id="PS52002"/>
    </source>
</evidence>
<dbReference type="GO" id="GO:0043487">
    <property type="term" value="P:regulation of RNA stability"/>
    <property type="evidence" value="ECO:0007669"/>
    <property type="project" value="TreeGrafter"/>
</dbReference>
<accession>A0A1Y2T3H4</accession>
<evidence type="ECO:0000313" key="6">
    <source>
        <dbReference type="EMBL" id="OTA41011.1"/>
    </source>
</evidence>
<dbReference type="SUPFAM" id="SSF50182">
    <property type="entry name" value="Sm-like ribonucleoproteins"/>
    <property type="match status" value="1"/>
</dbReference>
<name>A0A1Y2T3H4_SYMTR</name>
<dbReference type="NCBIfam" id="NF001602">
    <property type="entry name" value="PRK00395.1"/>
    <property type="match status" value="1"/>
</dbReference>
<feature type="domain" description="Sm" evidence="4">
    <location>
        <begin position="10"/>
        <end position="70"/>
    </location>
</feature>
<dbReference type="InterPro" id="IPR047575">
    <property type="entry name" value="Sm"/>
</dbReference>
<evidence type="ECO:0000256" key="1">
    <source>
        <dbReference type="ARBA" id="ARBA00022884"/>
    </source>
</evidence>
<reference evidence="6" key="1">
    <citation type="submission" date="2016-04" db="EMBL/GenBank/DDBJ databases">
        <authorList>
            <person name="Evans L.H."/>
            <person name="Alamgir A."/>
            <person name="Owens N."/>
            <person name="Weber N.D."/>
            <person name="Virtaneva K."/>
            <person name="Barbian K."/>
            <person name="Babar A."/>
            <person name="Rosenke K."/>
        </authorList>
    </citation>
    <scope>NUCLEOTIDE SEQUENCE [LARGE SCALE GENOMIC DNA]</scope>
    <source>
        <strain evidence="6">G2</strain>
    </source>
</reference>
<dbReference type="AlphaFoldDB" id="A0A1Y2T3H4"/>
<dbReference type="GO" id="GO:0045974">
    <property type="term" value="P:regulation of translation, ncRNA-mediated"/>
    <property type="evidence" value="ECO:0007669"/>
    <property type="project" value="TreeGrafter"/>
</dbReference>
<dbReference type="EMBL" id="LWLV01000903">
    <property type="protein sequence ID" value="OTA41011.1"/>
    <property type="molecule type" value="Genomic_DNA"/>
</dbReference>
<evidence type="ECO:0000256" key="2">
    <source>
        <dbReference type="ARBA" id="ARBA00023016"/>
    </source>
</evidence>
<sequence>MTKASASLQDGFLNLLRRENIPATIYLVNGYQLKGYIRGFDNFTVAVEVDGRVQLVYKHALSTITPARPLPVSVSQIMRAGEGQEAEGEE</sequence>